<gene>
    <name evidence="2" type="ORF">KP77_04910</name>
</gene>
<dbReference type="EMBL" id="JXRQ01000008">
    <property type="protein sequence ID" value="KIL53515.1"/>
    <property type="molecule type" value="Genomic_DNA"/>
</dbReference>
<comment type="caution">
    <text evidence="2">The sequence shown here is derived from an EMBL/GenBank/DDBJ whole genome shotgun (WGS) entry which is preliminary data.</text>
</comment>
<protein>
    <submittedName>
        <fullName evidence="2">Uncharacterized protein</fullName>
    </submittedName>
</protein>
<evidence type="ECO:0000313" key="3">
    <source>
        <dbReference type="Proteomes" id="UP000031950"/>
    </source>
</evidence>
<keyword evidence="1" id="KW-1133">Transmembrane helix</keyword>
<dbReference type="Proteomes" id="UP000031950">
    <property type="component" value="Unassembled WGS sequence"/>
</dbReference>
<keyword evidence="1" id="KW-0472">Membrane</keyword>
<dbReference type="PATRIC" id="fig|135826.4.peg.489"/>
<dbReference type="AlphaFoldDB" id="A0A0C2RTH8"/>
<feature type="transmembrane region" description="Helical" evidence="1">
    <location>
        <begin position="38"/>
        <end position="60"/>
    </location>
</feature>
<evidence type="ECO:0000256" key="1">
    <source>
        <dbReference type="SAM" id="Phobius"/>
    </source>
</evidence>
<accession>A0A0C2RTH8</accession>
<organism evidence="2 3">
    <name type="scientific">Jeotgalibacillus alimentarius</name>
    <dbReference type="NCBI Taxonomy" id="135826"/>
    <lineage>
        <taxon>Bacteria</taxon>
        <taxon>Bacillati</taxon>
        <taxon>Bacillota</taxon>
        <taxon>Bacilli</taxon>
        <taxon>Bacillales</taxon>
        <taxon>Caryophanaceae</taxon>
        <taxon>Jeotgalibacillus</taxon>
    </lineage>
</organism>
<keyword evidence="1" id="KW-0812">Transmembrane</keyword>
<feature type="transmembrane region" description="Helical" evidence="1">
    <location>
        <begin position="7"/>
        <end position="26"/>
    </location>
</feature>
<name>A0A0C2RTH8_9BACL</name>
<evidence type="ECO:0000313" key="2">
    <source>
        <dbReference type="EMBL" id="KIL53515.1"/>
    </source>
</evidence>
<reference evidence="2 3" key="1">
    <citation type="submission" date="2015-01" db="EMBL/GenBank/DDBJ databases">
        <title>Genome sequence of Jeotgalibacillus alimentarius.</title>
        <authorList>
            <person name="Goh K.M."/>
            <person name="Chan K.-G."/>
            <person name="Yaakop A.S."/>
            <person name="Ee R."/>
            <person name="Gan H.M."/>
            <person name="Chan C.S."/>
        </authorList>
    </citation>
    <scope>NUCLEOTIDE SEQUENCE [LARGE SCALE GENOMIC DNA]</scope>
    <source>
        <strain evidence="2 3">YKJ-13</strain>
    </source>
</reference>
<dbReference type="STRING" id="135826.KP77_04910"/>
<sequence>MKILSGIFVIINVVGIISAFVSNVFFDQHETIEAAFYQTFLSMSPFILGLIFWMLLLIAFKFKRKESET</sequence>
<keyword evidence="3" id="KW-1185">Reference proteome</keyword>
<proteinExistence type="predicted"/>